<dbReference type="Pfam" id="PF14765">
    <property type="entry name" value="PS-DH"/>
    <property type="match status" value="1"/>
</dbReference>
<evidence type="ECO:0000313" key="13">
    <source>
        <dbReference type="Proteomes" id="UP000067626"/>
    </source>
</evidence>
<dbReference type="Pfam" id="PF00698">
    <property type="entry name" value="Acyl_transf_1"/>
    <property type="match status" value="1"/>
</dbReference>
<dbReference type="Gene3D" id="3.40.366.10">
    <property type="entry name" value="Malonyl-Coenzyme A Acyl Carrier Protein, domain 2"/>
    <property type="match status" value="1"/>
</dbReference>
<evidence type="ECO:0000256" key="6">
    <source>
        <dbReference type="ARBA" id="ARBA00023268"/>
    </source>
</evidence>
<keyword evidence="13" id="KW-1185">Reference proteome</keyword>
<dbReference type="GO" id="GO:0004312">
    <property type="term" value="F:fatty acid synthase activity"/>
    <property type="evidence" value="ECO:0007669"/>
    <property type="project" value="TreeGrafter"/>
</dbReference>
<feature type="domain" description="PKS/mFAS DH" evidence="10">
    <location>
        <begin position="902"/>
        <end position="1191"/>
    </location>
</feature>
<dbReference type="SMART" id="SM01294">
    <property type="entry name" value="PKS_PP_betabranch"/>
    <property type="match status" value="1"/>
</dbReference>
<dbReference type="GO" id="GO:0016491">
    <property type="term" value="F:oxidoreductase activity"/>
    <property type="evidence" value="ECO:0007669"/>
    <property type="project" value="InterPro"/>
</dbReference>
<dbReference type="SMART" id="SM00826">
    <property type="entry name" value="PKS_DH"/>
    <property type="match status" value="1"/>
</dbReference>
<dbReference type="InterPro" id="IPR032821">
    <property type="entry name" value="PKS_assoc"/>
</dbReference>
<accession>B1GYF9</accession>
<dbReference type="SUPFAM" id="SSF47336">
    <property type="entry name" value="ACP-like"/>
    <property type="match status" value="1"/>
</dbReference>
<dbReference type="OrthoDB" id="5349841at2"/>
<dbReference type="GO" id="GO:0005737">
    <property type="term" value="C:cytoplasm"/>
    <property type="evidence" value="ECO:0007669"/>
    <property type="project" value="TreeGrafter"/>
</dbReference>
<evidence type="ECO:0000256" key="1">
    <source>
        <dbReference type="ARBA" id="ARBA00022450"/>
    </source>
</evidence>
<dbReference type="FunFam" id="3.40.366.10:FF:000002">
    <property type="entry name" value="Probable polyketide synthase 2"/>
    <property type="match status" value="1"/>
</dbReference>
<dbReference type="Gene3D" id="3.30.70.3290">
    <property type="match status" value="1"/>
</dbReference>
<name>B1GYF9_CHOCO</name>
<feature type="active site" description="Proton donor; for dehydratase activity" evidence="7">
    <location>
        <position position="1103"/>
    </location>
</feature>
<dbReference type="Pfam" id="PF00109">
    <property type="entry name" value="ketoacyl-synt"/>
    <property type="match status" value="1"/>
</dbReference>
<keyword evidence="2" id="KW-0597">Phosphoprotein</keyword>
<dbReference type="Gene3D" id="3.90.180.10">
    <property type="entry name" value="Medium-chain alcohol dehydrogenases, catalytic domain"/>
    <property type="match status" value="1"/>
</dbReference>
<feature type="domain" description="Carrier" evidence="8">
    <location>
        <begin position="2054"/>
        <end position="2131"/>
    </location>
</feature>
<dbReference type="InterPro" id="IPR020843">
    <property type="entry name" value="ER"/>
</dbReference>
<dbReference type="InterPro" id="IPR016035">
    <property type="entry name" value="Acyl_Trfase/lysoPLipase"/>
</dbReference>
<feature type="region of interest" description="C-terminal hotdog fold" evidence="7">
    <location>
        <begin position="1042"/>
        <end position="1191"/>
    </location>
</feature>
<dbReference type="SMART" id="SM00822">
    <property type="entry name" value="PKS_KR"/>
    <property type="match status" value="1"/>
</dbReference>
<reference evidence="11 13" key="2">
    <citation type="submission" date="2015-07" db="EMBL/GenBank/DDBJ databases">
        <title>Genome analysis of myxobacterium Chondromyces crocatus Cm c5 reveals a high potential for natural compound synthesis and the genetic basis for the loss of fruiting body formation.</title>
        <authorList>
            <person name="Zaburannyi N."/>
            <person name="Bunk B."/>
            <person name="Maier J."/>
            <person name="Overmann J."/>
            <person name="Mueller R."/>
        </authorList>
    </citation>
    <scope>NUCLEOTIDE SEQUENCE [LARGE SCALE GENOMIC DNA]</scope>
    <source>
        <strain evidence="11 13">Cm c5</strain>
    </source>
</reference>
<dbReference type="FunFam" id="3.40.47.10:FF:000042">
    <property type="entry name" value="Polyketide synthase Pks13"/>
    <property type="match status" value="1"/>
</dbReference>
<dbReference type="GO" id="GO:0004315">
    <property type="term" value="F:3-oxoacyl-[acyl-carrier-protein] synthase activity"/>
    <property type="evidence" value="ECO:0007669"/>
    <property type="project" value="InterPro"/>
</dbReference>
<dbReference type="InterPro" id="IPR042104">
    <property type="entry name" value="PKS_dehydratase_sf"/>
</dbReference>
<dbReference type="STRING" id="52.CMC5_054870"/>
<organism evidence="12">
    <name type="scientific">Chondromyces crocatus</name>
    <dbReference type="NCBI Taxonomy" id="52"/>
    <lineage>
        <taxon>Bacteria</taxon>
        <taxon>Pseudomonadati</taxon>
        <taxon>Myxococcota</taxon>
        <taxon>Polyangia</taxon>
        <taxon>Polyangiales</taxon>
        <taxon>Polyangiaceae</taxon>
        <taxon>Chondromyces</taxon>
    </lineage>
</organism>
<feature type="region of interest" description="N-terminal hotdog fold" evidence="7">
    <location>
        <begin position="902"/>
        <end position="1028"/>
    </location>
</feature>
<dbReference type="InterPro" id="IPR001227">
    <property type="entry name" value="Ac_transferase_dom_sf"/>
</dbReference>
<dbReference type="InterPro" id="IPR049552">
    <property type="entry name" value="PKS_DH_N"/>
</dbReference>
<dbReference type="InterPro" id="IPR036291">
    <property type="entry name" value="NAD(P)-bd_dom_sf"/>
</dbReference>
<dbReference type="Pfam" id="PF13602">
    <property type="entry name" value="ADH_zinc_N_2"/>
    <property type="match status" value="1"/>
</dbReference>
<dbReference type="InterPro" id="IPR020807">
    <property type="entry name" value="PKS_DH"/>
</dbReference>
<dbReference type="PATRIC" id="fig|52.7.peg.6068"/>
<dbReference type="InterPro" id="IPR050091">
    <property type="entry name" value="PKS_NRPS_Biosynth_Enz"/>
</dbReference>
<dbReference type="InterPro" id="IPR009081">
    <property type="entry name" value="PP-bd_ACP"/>
</dbReference>
<reference evidence="12" key="1">
    <citation type="submission" date="2008-03" db="EMBL/GenBank/DDBJ databases">
        <title>Production of the highly antifungal isochromanone ajudazols in Chondromyces crocatus Cmc5: biosynthetic machinery and cytochrome P450 tailoring modifications.</title>
        <authorList>
            <person name="Buntin K."/>
            <person name="Rachid S."/>
            <person name="Scharfe M."/>
            <person name="Bloecker H."/>
            <person name="Weissman K.J."/>
            <person name="Mueller R."/>
        </authorList>
    </citation>
    <scope>NUCLEOTIDE SEQUENCE</scope>
    <source>
        <strain evidence="12">Cmc5</strain>
    </source>
</reference>
<dbReference type="PANTHER" id="PTHR43775:SF37">
    <property type="entry name" value="SI:DKEY-61P9.11"/>
    <property type="match status" value="1"/>
</dbReference>
<evidence type="ECO:0000256" key="4">
    <source>
        <dbReference type="ARBA" id="ARBA00022832"/>
    </source>
</evidence>
<feature type="active site" description="Proton acceptor; for dehydratase activity" evidence="7">
    <location>
        <position position="935"/>
    </location>
</feature>
<dbReference type="Pfam" id="PF21089">
    <property type="entry name" value="PKS_DH_N"/>
    <property type="match status" value="1"/>
</dbReference>
<dbReference type="EMBL" id="CP012159">
    <property type="protein sequence ID" value="AKT41313.1"/>
    <property type="molecule type" value="Genomic_DNA"/>
</dbReference>
<dbReference type="InterPro" id="IPR049900">
    <property type="entry name" value="PKS_mFAS_DH"/>
</dbReference>
<dbReference type="InterPro" id="IPR014030">
    <property type="entry name" value="Ketoacyl_synth_N"/>
</dbReference>
<dbReference type="RefSeq" id="WP_050433117.1">
    <property type="nucleotide sequence ID" value="NZ_CP012159.1"/>
</dbReference>
<dbReference type="EMBL" id="AM946600">
    <property type="protein sequence ID" value="CAQ18832.1"/>
    <property type="molecule type" value="Genomic_DNA"/>
</dbReference>
<dbReference type="Gene3D" id="3.40.50.720">
    <property type="entry name" value="NAD(P)-binding Rossmann-like Domain"/>
    <property type="match status" value="3"/>
</dbReference>
<dbReference type="SMART" id="SM00823">
    <property type="entry name" value="PKS_PP"/>
    <property type="match status" value="1"/>
</dbReference>
<dbReference type="SUPFAM" id="SSF52151">
    <property type="entry name" value="FabD/lysophospholipase-like"/>
    <property type="match status" value="1"/>
</dbReference>
<evidence type="ECO:0000313" key="12">
    <source>
        <dbReference type="EMBL" id="CAQ18832.1"/>
    </source>
</evidence>
<dbReference type="CDD" id="cd08955">
    <property type="entry name" value="KR_2_FAS_SDR_x"/>
    <property type="match status" value="1"/>
</dbReference>
<dbReference type="KEGG" id="ccro:CMC5_054870"/>
<dbReference type="Gene3D" id="1.10.1200.10">
    <property type="entry name" value="ACP-like"/>
    <property type="match status" value="1"/>
</dbReference>
<dbReference type="SUPFAM" id="SSF51735">
    <property type="entry name" value="NAD(P)-binding Rossmann-fold domains"/>
    <property type="match status" value="3"/>
</dbReference>
<dbReference type="SUPFAM" id="SSF53901">
    <property type="entry name" value="Thiolase-like"/>
    <property type="match status" value="1"/>
</dbReference>
<dbReference type="SMART" id="SM00827">
    <property type="entry name" value="PKS_AT"/>
    <property type="match status" value="1"/>
</dbReference>
<protein>
    <submittedName>
        <fullName evidence="12">Polyketide synthase</fullName>
    </submittedName>
</protein>
<dbReference type="InterPro" id="IPR014031">
    <property type="entry name" value="Ketoacyl_synth_C"/>
</dbReference>
<evidence type="ECO:0000256" key="3">
    <source>
        <dbReference type="ARBA" id="ARBA00022679"/>
    </source>
</evidence>
<dbReference type="GO" id="GO:0005886">
    <property type="term" value="C:plasma membrane"/>
    <property type="evidence" value="ECO:0007669"/>
    <property type="project" value="TreeGrafter"/>
</dbReference>
<dbReference type="Pfam" id="PF16197">
    <property type="entry name" value="KAsynt_C_assoc"/>
    <property type="match status" value="1"/>
</dbReference>
<dbReference type="InterPro" id="IPR011032">
    <property type="entry name" value="GroES-like_sf"/>
</dbReference>
<evidence type="ECO:0000259" key="10">
    <source>
        <dbReference type="PROSITE" id="PS52019"/>
    </source>
</evidence>
<dbReference type="CDD" id="cd00833">
    <property type="entry name" value="PKS"/>
    <property type="match status" value="1"/>
</dbReference>
<dbReference type="InterPro" id="IPR020806">
    <property type="entry name" value="PKS_PP-bd"/>
</dbReference>
<dbReference type="InterPro" id="IPR016039">
    <property type="entry name" value="Thiolase-like"/>
</dbReference>
<dbReference type="InterPro" id="IPR018201">
    <property type="entry name" value="Ketoacyl_synth_AS"/>
</dbReference>
<dbReference type="CDD" id="cd05195">
    <property type="entry name" value="enoyl_red"/>
    <property type="match status" value="1"/>
</dbReference>
<dbReference type="PROSITE" id="PS52019">
    <property type="entry name" value="PKS_MFAS_DH"/>
    <property type="match status" value="1"/>
</dbReference>
<evidence type="ECO:0000313" key="11">
    <source>
        <dbReference type="EMBL" id="AKT41313.1"/>
    </source>
</evidence>
<dbReference type="InterPro" id="IPR013154">
    <property type="entry name" value="ADH-like_N"/>
</dbReference>
<dbReference type="FunFam" id="3.40.50.720:FF:000209">
    <property type="entry name" value="Polyketide synthase Pks12"/>
    <property type="match status" value="1"/>
</dbReference>
<dbReference type="InterPro" id="IPR020841">
    <property type="entry name" value="PKS_Beta-ketoAc_synthase_dom"/>
</dbReference>
<dbReference type="GO" id="GO:0071770">
    <property type="term" value="P:DIM/DIP cell wall layer assembly"/>
    <property type="evidence" value="ECO:0007669"/>
    <property type="project" value="TreeGrafter"/>
</dbReference>
<dbReference type="PROSITE" id="PS00606">
    <property type="entry name" value="KS3_1"/>
    <property type="match status" value="1"/>
</dbReference>
<proteinExistence type="predicted"/>
<keyword evidence="1" id="KW-0596">Phosphopantetheine</keyword>
<dbReference type="PROSITE" id="PS52004">
    <property type="entry name" value="KS3_2"/>
    <property type="match status" value="1"/>
</dbReference>
<dbReference type="Gene3D" id="3.40.47.10">
    <property type="match status" value="1"/>
</dbReference>
<dbReference type="GO" id="GO:0006633">
    <property type="term" value="P:fatty acid biosynthetic process"/>
    <property type="evidence" value="ECO:0007669"/>
    <property type="project" value="InterPro"/>
</dbReference>
<gene>
    <name evidence="12" type="primary">ajuE</name>
    <name evidence="11" type="ORF">CMC5_054870</name>
</gene>
<dbReference type="Pfam" id="PF08659">
    <property type="entry name" value="KR"/>
    <property type="match status" value="1"/>
</dbReference>
<keyword evidence="3" id="KW-0808">Transferase</keyword>
<evidence type="ECO:0000256" key="2">
    <source>
        <dbReference type="ARBA" id="ARBA00022553"/>
    </source>
</evidence>
<dbReference type="InterPro" id="IPR016036">
    <property type="entry name" value="Malonyl_transacylase_ACP-bd"/>
</dbReference>
<dbReference type="GO" id="GO:0031177">
    <property type="term" value="F:phosphopantetheine binding"/>
    <property type="evidence" value="ECO:0007669"/>
    <property type="project" value="InterPro"/>
</dbReference>
<keyword evidence="5" id="KW-0443">Lipid metabolism</keyword>
<keyword evidence="6" id="KW-0511">Multifunctional enzyme</keyword>
<dbReference type="InterPro" id="IPR014043">
    <property type="entry name" value="Acyl_transferase_dom"/>
</dbReference>
<keyword evidence="4" id="KW-0276">Fatty acid metabolism</keyword>
<dbReference type="Gene3D" id="3.10.129.110">
    <property type="entry name" value="Polyketide synthase dehydratase"/>
    <property type="match status" value="1"/>
</dbReference>
<evidence type="ECO:0000256" key="7">
    <source>
        <dbReference type="PROSITE-ProRule" id="PRU01363"/>
    </source>
</evidence>
<dbReference type="SUPFAM" id="SSF55048">
    <property type="entry name" value="Probable ACP-binding domain of malonyl-CoA ACP transacylase"/>
    <property type="match status" value="1"/>
</dbReference>
<feature type="domain" description="Ketosynthase family 3 (KS3)" evidence="9">
    <location>
        <begin position="2"/>
        <end position="428"/>
    </location>
</feature>
<dbReference type="SUPFAM" id="SSF50129">
    <property type="entry name" value="GroES-like"/>
    <property type="match status" value="1"/>
</dbReference>
<dbReference type="PROSITE" id="PS50075">
    <property type="entry name" value="CARRIER"/>
    <property type="match status" value="1"/>
</dbReference>
<evidence type="ECO:0000256" key="5">
    <source>
        <dbReference type="ARBA" id="ARBA00023098"/>
    </source>
</evidence>
<evidence type="ECO:0000259" key="8">
    <source>
        <dbReference type="PROSITE" id="PS50075"/>
    </source>
</evidence>
<evidence type="ECO:0000259" key="9">
    <source>
        <dbReference type="PROSITE" id="PS52004"/>
    </source>
</evidence>
<dbReference type="Pfam" id="PF00550">
    <property type="entry name" value="PP-binding"/>
    <property type="match status" value="1"/>
</dbReference>
<dbReference type="InterPro" id="IPR049551">
    <property type="entry name" value="PKS_DH_C"/>
</dbReference>
<dbReference type="InterPro" id="IPR036736">
    <property type="entry name" value="ACP-like_sf"/>
</dbReference>
<dbReference type="PANTHER" id="PTHR43775">
    <property type="entry name" value="FATTY ACID SYNTHASE"/>
    <property type="match status" value="1"/>
</dbReference>
<dbReference type="SMART" id="SM00825">
    <property type="entry name" value="PKS_KS"/>
    <property type="match status" value="1"/>
</dbReference>
<dbReference type="InterPro" id="IPR057326">
    <property type="entry name" value="KR_dom"/>
</dbReference>
<dbReference type="Proteomes" id="UP000067626">
    <property type="component" value="Chromosome"/>
</dbReference>
<dbReference type="SMART" id="SM00829">
    <property type="entry name" value="PKS_ER"/>
    <property type="match status" value="1"/>
</dbReference>
<dbReference type="InterPro" id="IPR013968">
    <property type="entry name" value="PKS_KR"/>
</dbReference>
<sequence>MENDVAIIGMACRFPGAPNTARFWDNLREGVESISTFSDEALLASGVAPARLRDPAYVRAAAVLEDIDLFDASFFEISPKESELLDPQRRIFLEVAWEALEDGGVDPARFPGAIGVFAGSSVSTYLPSAIRPTRDLTLSLDALEVLMGNDKDYLATYLAYKLNLRGPCIAVQTACSTSLVAVHLACQSLLDGESDMALAGGVTVRVPQKAGYLFQEGGIFSPDGHCRTFDSSSRGTLFGSGAGLVLLKRLDRALQDGDRIRAVIKGSAINNDGARKVGFTAPGFDGQTHVLAEALAVADVEPETLSYVECHGTGTPVGDPIEIRAMAEALRGAGGQGRCAIGSVKTNFGHLESAAGVAGLIKVVLSLENEALPPSLHFREPNPDLHLGSTPFFVNTTLRPWKRGATPRRAGVNSFGIGGTNAHTVLEEAPLPEATPIATPDIKPVLLPLSARSPGALRALAQAYVERASGPLREGSIHDVARVASLRRAHHPHRLALVASNLDEAAQHLQSYLAGEVRPLMASGKNSGHRRKVVFVFPGQGSQWTGMGRELWQNELVFRRGMQDCERAMRPFVDWSIERELWASEEASLLGRVDVVQPMLFAMSVALSALWRSWGVEPDAVVGHSMGEIAAAHVAGALSLDEASRIICERSRLVQRASGRGGMAVVELSQVEAARRIEPHGGRVSIAASNSPRSTVLSGDRGALGTVLAELEREGVFCRWIKVDFASHSAQMDPLREDLLRRLGRLSPRAAAIPIYSTVTGEPTDGSGFDASYWARNLRDPVLFSGTIERLVEHGHGLFVEVSPHPILLGDVSACFPRSAREGALVAAPSLRRGDNELASMLGSLGALYASGFEVDFRKIHPGTGRWVDLPLYPWQRARYWPERPSIEGTHGSGATRREGKHPLVHSRMELAGLGRSYVAEVELDAETFPFLEDHRLDGLLVVPGTVYLEMALAAAAEGFGAEAFTIERVQFLRLLTLTEGARTVQLRATETSAQVITFEVYSRPAGPRDVSWTLHAKGTLVAGGEVVTDRSPIDAIRARLPEQIAPEDYYARLHARGLEYGPRFQGITALSRRDGEALGRIELPAGLATEERPYRTHPALLDSCLQVLPAAAQVSHATEGPNGDAFVPVGIERLQVRSPLEGTLLCHVLLRPECTPGRLEADLMIATPEGHIVAEILGFRAERIERENRTADEISGWIHDVVWRQRPLPSTGPSSKSAGTWLVLADAGGVGERLAASLGEGVVLVAVGREGGNEGIERLGPGRYRVDPARPEAMRRLFDEAFGQAPPVGVAYLWALDAPQPDGSGGLTALHRAETLGPVGVLHVVQACVQAGLRHAPRLWLVTRGAQAVGVERTPPSLAQSTLWGMARTIGLEHPELHCTTVDLDPSGSAAGVVALLEELRADTGEPHVALRDGARYVARLVRGATQEAPQRPATTSAAGERPFRLEIVEAGVLDSLAFRQATRPAPGPEEIEVRVEAAGLNFRDVLVSLGGRIDQSDEIILGGECAGTVLSVGERVQGIRVGDPVVGIAPGTFGSHVIAPAVLFAPKPARLRAEEAATIPIVFSTVLYALRHLARLGEGERVLIHAAAGGTGLAAVQIAQREGAEIFATAGSQGKREYLRGLGIRHVFDSRSLAFADELLDATSGRGVDVVLNSLAGEAAAKSLELLAPYGRFLEIGKRDIHEGAKLDLTPFAKNLAYFAVDLQGMSVDRPARLGALLREVMELIAQGVLDPLPVTHFPAVKAPEAFRLMARAGHIGKIVLTGFGPEVPIDDTRDGGPIRSDATYLITGGLGGVGLVLARGLVERGARHLALLGRSGTSPAARDALAGLEAIGASISVIEADIADPAQAQAALARIEATQPPLRGIVHGAAVLDDGILLHQDGQRLRKVMAPKVDGAWNLHTLTLGKPLDFFVLLSSTASVLGNPGQSSYAAASAFLDALSAHRRACGLPGQTINWAGWSEVGLAAAQDNRGARGAEVGLGAISPTAGEASFARLLAGGAGRWVVMPFDFRRWAQSIPRAASSPLFEELGRRQTNVTGSPVRVRLSAAPPEERLSLLEAHVREEIARVLRLAPERISTDTPLKSLGFDSLMSISLRNRLEEALGLTLSATLVWAHPTLSELVPHLADRMQIATVSAGHDDAREPQESRDRAALDAALHEVEQLSEEDALAALMKGT</sequence>
<dbReference type="Pfam" id="PF08240">
    <property type="entry name" value="ADH_N"/>
    <property type="match status" value="1"/>
</dbReference>
<dbReference type="Pfam" id="PF02801">
    <property type="entry name" value="Ketoacyl-synt_C"/>
    <property type="match status" value="1"/>
</dbReference>